<reference evidence="5" key="1">
    <citation type="submission" date="2022-07" db="EMBL/GenBank/DDBJ databases">
        <authorList>
            <person name="Macas J."/>
            <person name="Novak P."/>
            <person name="Neumann P."/>
        </authorList>
    </citation>
    <scope>NUCLEOTIDE SEQUENCE</scope>
</reference>
<comment type="similarity">
    <text evidence="2 4">Belongs to the eukaryotic RPB8 RNA polymerase subunit family.</text>
</comment>
<evidence type="ECO:0000256" key="1">
    <source>
        <dbReference type="ARBA" id="ARBA00004123"/>
    </source>
</evidence>
<dbReference type="Gene3D" id="2.40.50.140">
    <property type="entry name" value="Nucleic acid-binding proteins"/>
    <property type="match status" value="1"/>
</dbReference>
<accession>A0AAV0FLY6</accession>
<dbReference type="PANTHER" id="PTHR10917">
    <property type="entry name" value="DNA-DIRECTED RNA POLYMERASES I, II, AND III SUBUNIT RPABC3"/>
    <property type="match status" value="1"/>
</dbReference>
<dbReference type="GO" id="GO:0005666">
    <property type="term" value="C:RNA polymerase III complex"/>
    <property type="evidence" value="ECO:0007669"/>
    <property type="project" value="TreeGrafter"/>
</dbReference>
<evidence type="ECO:0008006" key="7">
    <source>
        <dbReference type="Google" id="ProtNLM"/>
    </source>
</evidence>
<comment type="subcellular location">
    <subcellularLocation>
        <location evidence="1">Nucleus</location>
    </subcellularLocation>
</comment>
<evidence type="ECO:0000256" key="4">
    <source>
        <dbReference type="PIRNR" id="PIRNR000779"/>
    </source>
</evidence>
<dbReference type="GO" id="GO:0005665">
    <property type="term" value="C:RNA polymerase II, core complex"/>
    <property type="evidence" value="ECO:0007669"/>
    <property type="project" value="UniProtKB-UniRule"/>
</dbReference>
<dbReference type="PIRSF" id="PIRSF000779">
    <property type="entry name" value="RNA_pol_Rpb8"/>
    <property type="match status" value="1"/>
</dbReference>
<sequence>MVATLFEDIFTVTEINPEGKIFNNVDRIVAKGNQFEKTMVLDVNSQIYHIDVKDKLKIVLVSTINLDGTPDSGYYLQGNRKSLADDYEYVMQGKLYRIPEGNSRDELRLIVSFGGLLMELSADSSIAAKFELDQRLFILIRKIKTNSLY</sequence>
<dbReference type="GO" id="GO:0005736">
    <property type="term" value="C:RNA polymerase I complex"/>
    <property type="evidence" value="ECO:0007669"/>
    <property type="project" value="TreeGrafter"/>
</dbReference>
<gene>
    <name evidence="5" type="ORF">CEPIT_LOCUS35387</name>
</gene>
<proteinExistence type="inferred from homology"/>
<keyword evidence="3 4" id="KW-0539">Nucleus</keyword>
<dbReference type="InterPro" id="IPR005570">
    <property type="entry name" value="RPABC3"/>
</dbReference>
<dbReference type="InterPro" id="IPR012340">
    <property type="entry name" value="NA-bd_OB-fold"/>
</dbReference>
<evidence type="ECO:0000313" key="5">
    <source>
        <dbReference type="EMBL" id="CAH9136595.1"/>
    </source>
</evidence>
<evidence type="ECO:0000256" key="3">
    <source>
        <dbReference type="ARBA" id="ARBA00023242"/>
    </source>
</evidence>
<organism evidence="5 6">
    <name type="scientific">Cuscuta epithymum</name>
    <dbReference type="NCBI Taxonomy" id="186058"/>
    <lineage>
        <taxon>Eukaryota</taxon>
        <taxon>Viridiplantae</taxon>
        <taxon>Streptophyta</taxon>
        <taxon>Embryophyta</taxon>
        <taxon>Tracheophyta</taxon>
        <taxon>Spermatophyta</taxon>
        <taxon>Magnoliopsida</taxon>
        <taxon>eudicotyledons</taxon>
        <taxon>Gunneridae</taxon>
        <taxon>Pentapetalae</taxon>
        <taxon>asterids</taxon>
        <taxon>lamiids</taxon>
        <taxon>Solanales</taxon>
        <taxon>Convolvulaceae</taxon>
        <taxon>Cuscuteae</taxon>
        <taxon>Cuscuta</taxon>
        <taxon>Cuscuta subgen. Cuscuta</taxon>
    </lineage>
</organism>
<dbReference type="SMART" id="SM00658">
    <property type="entry name" value="RPOL8c"/>
    <property type="match status" value="1"/>
</dbReference>
<evidence type="ECO:0000256" key="2">
    <source>
        <dbReference type="ARBA" id="ARBA00008912"/>
    </source>
</evidence>
<keyword evidence="6" id="KW-1185">Reference proteome</keyword>
<dbReference type="Proteomes" id="UP001152523">
    <property type="component" value="Unassembled WGS sequence"/>
</dbReference>
<evidence type="ECO:0000313" key="6">
    <source>
        <dbReference type="Proteomes" id="UP001152523"/>
    </source>
</evidence>
<comment type="caution">
    <text evidence="5">The sequence shown here is derived from an EMBL/GenBank/DDBJ whole genome shotgun (WGS) entry which is preliminary data.</text>
</comment>
<dbReference type="AlphaFoldDB" id="A0AAV0FLY6"/>
<dbReference type="GO" id="GO:0006351">
    <property type="term" value="P:DNA-templated transcription"/>
    <property type="evidence" value="ECO:0007669"/>
    <property type="project" value="UniProtKB-UniRule"/>
</dbReference>
<dbReference type="SUPFAM" id="SSF50249">
    <property type="entry name" value="Nucleic acid-binding proteins"/>
    <property type="match status" value="1"/>
</dbReference>
<protein>
    <recommendedName>
        <fullName evidence="7">DNA-directed RNA polymerases I, II, and III subunit RPABC3</fullName>
    </recommendedName>
</protein>
<dbReference type="GO" id="GO:0003899">
    <property type="term" value="F:DNA-directed RNA polymerase activity"/>
    <property type="evidence" value="ECO:0007669"/>
    <property type="project" value="UniProtKB-UniRule"/>
</dbReference>
<dbReference type="Pfam" id="PF03870">
    <property type="entry name" value="RNA_pol_Rpb8"/>
    <property type="match status" value="1"/>
</dbReference>
<name>A0AAV0FLY6_9ASTE</name>
<dbReference type="EMBL" id="CAMAPF010000996">
    <property type="protein sequence ID" value="CAH9136595.1"/>
    <property type="molecule type" value="Genomic_DNA"/>
</dbReference>
<dbReference type="PANTHER" id="PTHR10917:SF0">
    <property type="entry name" value="DNA-DIRECTED RNA POLYMERASES I, II, AND III SUBUNIT RPABC3"/>
    <property type="match status" value="1"/>
</dbReference>